<feature type="chain" id="PRO_5026022181" evidence="5">
    <location>
        <begin position="19"/>
        <end position="144"/>
    </location>
</feature>
<dbReference type="EMBL" id="CP035733">
    <property type="protein sequence ID" value="QGY79276.1"/>
    <property type="molecule type" value="Genomic_DNA"/>
</dbReference>
<feature type="domain" description="Cytochrome c" evidence="6">
    <location>
        <begin position="54"/>
        <end position="141"/>
    </location>
</feature>
<dbReference type="InterPro" id="IPR036909">
    <property type="entry name" value="Cyt_c-like_dom_sf"/>
</dbReference>
<organism evidence="7 8">
    <name type="scientific">Sphingorhabdus lacus</name>
    <dbReference type="NCBI Taxonomy" id="392610"/>
    <lineage>
        <taxon>Bacteria</taxon>
        <taxon>Pseudomonadati</taxon>
        <taxon>Pseudomonadota</taxon>
        <taxon>Alphaproteobacteria</taxon>
        <taxon>Sphingomonadales</taxon>
        <taxon>Sphingomonadaceae</taxon>
        <taxon>Sphingorhabdus</taxon>
    </lineage>
</organism>
<dbReference type="RefSeq" id="WP_158897575.1">
    <property type="nucleotide sequence ID" value="NZ_CP035733.1"/>
</dbReference>
<dbReference type="GO" id="GO:0046872">
    <property type="term" value="F:metal ion binding"/>
    <property type="evidence" value="ECO:0007669"/>
    <property type="project" value="UniProtKB-KW"/>
</dbReference>
<dbReference type="Pfam" id="PF13442">
    <property type="entry name" value="Cytochrome_CBB3"/>
    <property type="match status" value="1"/>
</dbReference>
<accession>A0A6I6L5P5</accession>
<evidence type="ECO:0000313" key="8">
    <source>
        <dbReference type="Proteomes" id="UP000428803"/>
    </source>
</evidence>
<evidence type="ECO:0000256" key="4">
    <source>
        <dbReference type="PROSITE-ProRule" id="PRU00433"/>
    </source>
</evidence>
<dbReference type="PROSITE" id="PS51257">
    <property type="entry name" value="PROKAR_LIPOPROTEIN"/>
    <property type="match status" value="1"/>
</dbReference>
<keyword evidence="1 4" id="KW-0349">Heme</keyword>
<gene>
    <name evidence="7" type="ORF">EUU25_00755</name>
</gene>
<dbReference type="OrthoDB" id="9757546at2"/>
<protein>
    <submittedName>
        <fullName evidence="7">Cytochrome c</fullName>
    </submittedName>
</protein>
<dbReference type="SUPFAM" id="SSF46626">
    <property type="entry name" value="Cytochrome c"/>
    <property type="match status" value="1"/>
</dbReference>
<evidence type="ECO:0000256" key="3">
    <source>
        <dbReference type="ARBA" id="ARBA00023004"/>
    </source>
</evidence>
<keyword evidence="2 4" id="KW-0479">Metal-binding</keyword>
<evidence type="ECO:0000256" key="2">
    <source>
        <dbReference type="ARBA" id="ARBA00022723"/>
    </source>
</evidence>
<keyword evidence="3 4" id="KW-0408">Iron</keyword>
<name>A0A6I6L5P5_9SPHN</name>
<evidence type="ECO:0000259" key="6">
    <source>
        <dbReference type="PROSITE" id="PS51007"/>
    </source>
</evidence>
<dbReference type="GO" id="GO:0009055">
    <property type="term" value="F:electron transfer activity"/>
    <property type="evidence" value="ECO:0007669"/>
    <property type="project" value="InterPro"/>
</dbReference>
<dbReference type="PROSITE" id="PS51007">
    <property type="entry name" value="CYTC"/>
    <property type="match status" value="1"/>
</dbReference>
<dbReference type="GO" id="GO:0020037">
    <property type="term" value="F:heme binding"/>
    <property type="evidence" value="ECO:0007669"/>
    <property type="project" value="InterPro"/>
</dbReference>
<dbReference type="Proteomes" id="UP000428803">
    <property type="component" value="Chromosome"/>
</dbReference>
<sequence>MRSSHLFTATFLALTALATTACQNDVQANAATTSSTSYSPSKKPVEAAVAQFAKGKTPGQEVFNRNCAACHADGVKFAGTMALAAKYDGSIPAALEQRKDLTPEIIRYFVRNGVSIMPGYRKSQITDKELDELATYLSQKTLIN</sequence>
<dbReference type="KEGG" id="slaa:EUU25_00755"/>
<keyword evidence="5" id="KW-0732">Signal</keyword>
<evidence type="ECO:0000256" key="1">
    <source>
        <dbReference type="ARBA" id="ARBA00022617"/>
    </source>
</evidence>
<reference evidence="8" key="1">
    <citation type="submission" date="2019-01" db="EMBL/GenBank/DDBJ databases">
        <title>Sphingorhabdus lacus sp.nov., isolated from an oligotrophic freshwater lake.</title>
        <authorList>
            <person name="Park M."/>
        </authorList>
    </citation>
    <scope>NUCLEOTIDE SEQUENCE [LARGE SCALE GENOMIC DNA]</scope>
    <source>
        <strain evidence="8">IMCC1753</strain>
    </source>
</reference>
<dbReference type="Gene3D" id="1.10.760.10">
    <property type="entry name" value="Cytochrome c-like domain"/>
    <property type="match status" value="1"/>
</dbReference>
<proteinExistence type="predicted"/>
<dbReference type="AlphaFoldDB" id="A0A6I6L5P5"/>
<feature type="signal peptide" evidence="5">
    <location>
        <begin position="1"/>
        <end position="18"/>
    </location>
</feature>
<dbReference type="InterPro" id="IPR009056">
    <property type="entry name" value="Cyt_c-like_dom"/>
</dbReference>
<evidence type="ECO:0000256" key="5">
    <source>
        <dbReference type="SAM" id="SignalP"/>
    </source>
</evidence>
<keyword evidence="8" id="KW-1185">Reference proteome</keyword>
<evidence type="ECO:0000313" key="7">
    <source>
        <dbReference type="EMBL" id="QGY79276.1"/>
    </source>
</evidence>